<dbReference type="Proteomes" id="UP000224080">
    <property type="component" value="Unassembled WGS sequence"/>
</dbReference>
<protein>
    <recommendedName>
        <fullName evidence="3">chitinase</fullName>
        <ecNumber evidence="3">3.2.1.14</ecNumber>
    </recommendedName>
</protein>
<evidence type="ECO:0000256" key="4">
    <source>
        <dbReference type="ARBA" id="ARBA00022669"/>
    </source>
</evidence>
<dbReference type="Gene3D" id="3.20.20.80">
    <property type="entry name" value="Glycosidases"/>
    <property type="match status" value="1"/>
</dbReference>
<dbReference type="InterPro" id="IPR018392">
    <property type="entry name" value="LysM"/>
</dbReference>
<dbReference type="SMART" id="SM00636">
    <property type="entry name" value="Glyco_18"/>
    <property type="match status" value="1"/>
</dbReference>
<dbReference type="InterPro" id="IPR001223">
    <property type="entry name" value="Glyco_hydro18_cat"/>
</dbReference>
<dbReference type="GO" id="GO:0000272">
    <property type="term" value="P:polysaccharide catabolic process"/>
    <property type="evidence" value="ECO:0007669"/>
    <property type="project" value="UniProtKB-KW"/>
</dbReference>
<keyword evidence="4" id="KW-0147">Chitin-binding</keyword>
<evidence type="ECO:0000256" key="6">
    <source>
        <dbReference type="ARBA" id="ARBA00023024"/>
    </source>
</evidence>
<evidence type="ECO:0000256" key="7">
    <source>
        <dbReference type="ARBA" id="ARBA00023026"/>
    </source>
</evidence>
<dbReference type="GO" id="GO:0006032">
    <property type="term" value="P:chitin catabolic process"/>
    <property type="evidence" value="ECO:0007669"/>
    <property type="project" value="UniProtKB-KW"/>
</dbReference>
<dbReference type="STRING" id="2060905.A0A2B7WRE7"/>
<evidence type="ECO:0000256" key="11">
    <source>
        <dbReference type="RuleBase" id="RU000489"/>
    </source>
</evidence>
<sequence>MWPGTKHLGLSLLLATSLASAAINHDGPQYGVTPRGDEDLPPIDDTISYDPDQHQCPLPCIDYANTHSWIPYLSVDRLRHCEEPMLLQFSITEPLDDPTSNILIRSCTLGSRQAVPAAERSMRKNPPRSNNHVQRSLDPASACAAAVTEEDHKLQVLTGDTTTTSTDSITGDDDVSILLEGMRKFFNAQDNCDKNFLFSYYKRMVAGIYIGDGLGKPTVASVLNALTERLQTSKSVGNRTVAQLCGGERVPEQIFGVTIDATGNLAAVQKTALEWSKGNCARTADFTNAENLPGIKIWSVAGSNNALHRNSPLGFPTLISRILGRRKMHSHLVKRVAAPEPNEDGTCATHLVQNGDTCDIVAKQYGVTVSEVEEWNNHRTWAWIGCKDMFVGNNICVSKGRVPMPPPQEGAQCGPLVPGTKRPENDSIGLSDLNPCPLKACCNSLGECGIFPRHCGVHRPKRAGPGGKKKEVETTCISNCGYLIRKNSGPPEDFQRIGYYQSDNLERGCLWLQAKDANTDGTYTHIHWRFAEIDTETWKVIIKDPSKQWSDFKALQKVKRIVSFGGWDYSTQPKTYNIIRSAILEHSDKFVDNLARFIEDEGIDGVDFDWEHPGTSDILVDGKVIGHESDGVNYLKFLKVLKEKVGSEKSVSIAAPASYRYLKAYPIGKIAAAIDYIAYMTYDLHGQWDYGNTNVFDSCPSGKCLRSHVNLTETEYALSMLTKAGVANNKIFVGEASFGRSFHMASNDCSGPMCEFTGSKTKSDAQPGRCTNSSGLLAYAEIAEIIKRNSSSKVFHDQGSNSDIMLDEGDYVSYMTPVTKETRRKYWESKNFAGTIDWTLDLQSFTAYEMNTLPKRPASRKGCISGEDNSINSGDLCEFSCRYGFCPEYLCTCTATGGLPDLPEDKGINAMAWDEKDVELNRLCKFSCKYGECPEDICERPNSDDEVDIPDEQVPNEKEDSPKPGNSHGCIIFKGPGDNEAEQCYRPCKEAIQAAKDADRMYNVGCVAFFPGKKEIPWEVVPGVRGEVAPGTCVCDNQLLNDIAETFLKALPLIAQIGCFILTSTLKLVVDLASAAFPPAGQAAAVALNMAMAAAHLANHAYNEDQDPAGAFEWWLHPCGGSSLVPDEIKTAFEILSQAPGTRGFKLPKNVRKGSGKKGDKGNPTDKDRGGGGGKGGGRKGGNANPSKGVNNSQKCRIPKGKETLRLGEAQNTLRMQSCVGDKTQKTEIIITSLAYAANAVPTQVKRNCEKSNSQACFHYSSAIRVRPEWGTLTCPQEAAQTAHRLNARATDVWSDQHGGAGWKDPANRKWPGVCDRDEYPPAYFLSKQHPAYVNSGKNAFGQLVRYVPNRQNQDAGKMWKGVCFAGPVRGLSDKEVMDKARSAPASRKKIIKEIGEVVTMVAVTVSVRPEFTITAWGHSGKPPRNDGLKENPCWPSRMAAKDPGFALLTYDPYYNTHNMPYNFRKPYKKGKNGS</sequence>
<feature type="domain" description="GH18" evidence="15">
    <location>
        <begin position="494"/>
        <end position="853"/>
    </location>
</feature>
<evidence type="ECO:0000256" key="5">
    <source>
        <dbReference type="ARBA" id="ARBA00022801"/>
    </source>
</evidence>
<dbReference type="PROSITE" id="PS01095">
    <property type="entry name" value="GH18_1"/>
    <property type="match status" value="1"/>
</dbReference>
<evidence type="ECO:0000256" key="1">
    <source>
        <dbReference type="ARBA" id="ARBA00000822"/>
    </source>
</evidence>
<evidence type="ECO:0000256" key="12">
    <source>
        <dbReference type="SAM" id="MobiDB-lite"/>
    </source>
</evidence>
<keyword evidence="9 11" id="KW-0326">Glycosidase</keyword>
<name>A0A2B7WRE7_9EURO</name>
<dbReference type="SUPFAM" id="SSF51445">
    <property type="entry name" value="(Trans)glycosidases"/>
    <property type="match status" value="1"/>
</dbReference>
<gene>
    <name evidence="16" type="ORF">GX51_06417</name>
</gene>
<feature type="compositionally biased region" description="Polar residues" evidence="12">
    <location>
        <begin position="1184"/>
        <end position="1195"/>
    </location>
</feature>
<dbReference type="Pfam" id="PF01476">
    <property type="entry name" value="LysM"/>
    <property type="match status" value="1"/>
</dbReference>
<accession>A0A2B7WRE7</accession>
<dbReference type="InterPro" id="IPR029070">
    <property type="entry name" value="Chitinase_insertion_sf"/>
</dbReference>
<dbReference type="GO" id="GO:0008061">
    <property type="term" value="F:chitin binding"/>
    <property type="evidence" value="ECO:0007669"/>
    <property type="project" value="UniProtKB-KW"/>
</dbReference>
<evidence type="ECO:0000256" key="10">
    <source>
        <dbReference type="ARBA" id="ARBA00023326"/>
    </source>
</evidence>
<feature type="signal peptide" evidence="13">
    <location>
        <begin position="1"/>
        <end position="21"/>
    </location>
</feature>
<evidence type="ECO:0000256" key="3">
    <source>
        <dbReference type="ARBA" id="ARBA00012729"/>
    </source>
</evidence>
<feature type="chain" id="PRO_5012360660" description="chitinase" evidence="13">
    <location>
        <begin position="22"/>
        <end position="1475"/>
    </location>
</feature>
<dbReference type="InterPro" id="IPR017853">
    <property type="entry name" value="GH"/>
</dbReference>
<keyword evidence="7" id="KW-0843">Virulence</keyword>
<reference evidence="16 17" key="1">
    <citation type="submission" date="2017-10" db="EMBL/GenBank/DDBJ databases">
        <title>Comparative genomics in systemic dimorphic fungi from Ajellomycetaceae.</title>
        <authorList>
            <person name="Munoz J.F."/>
            <person name="Mcewen J.G."/>
            <person name="Clay O.K."/>
            <person name="Cuomo C.A."/>
        </authorList>
    </citation>
    <scope>NUCLEOTIDE SEQUENCE [LARGE SCALE GENOMIC DNA]</scope>
    <source>
        <strain evidence="16 17">UAMH130</strain>
    </source>
</reference>
<dbReference type="PROSITE" id="PS51910">
    <property type="entry name" value="GH18_2"/>
    <property type="match status" value="1"/>
</dbReference>
<feature type="compositionally biased region" description="Basic and acidic residues" evidence="12">
    <location>
        <begin position="1157"/>
        <end position="1170"/>
    </location>
</feature>
<keyword evidence="17" id="KW-1185">Reference proteome</keyword>
<dbReference type="EMBL" id="PDNC01000105">
    <property type="protein sequence ID" value="PGG99158.1"/>
    <property type="molecule type" value="Genomic_DNA"/>
</dbReference>
<evidence type="ECO:0000313" key="16">
    <source>
        <dbReference type="EMBL" id="PGG99158.1"/>
    </source>
</evidence>
<comment type="catalytic activity">
    <reaction evidence="1">
        <text>Random endo-hydrolysis of N-acetyl-beta-D-glucosaminide (1-&gt;4)-beta-linkages in chitin and chitodextrins.</text>
        <dbReference type="EC" id="3.2.1.14"/>
    </reaction>
</comment>
<feature type="region of interest" description="Disordered" evidence="12">
    <location>
        <begin position="941"/>
        <end position="967"/>
    </location>
</feature>
<dbReference type="SUPFAM" id="SSF54106">
    <property type="entry name" value="LysM domain"/>
    <property type="match status" value="1"/>
</dbReference>
<evidence type="ECO:0000256" key="8">
    <source>
        <dbReference type="ARBA" id="ARBA00023277"/>
    </source>
</evidence>
<evidence type="ECO:0000259" key="15">
    <source>
        <dbReference type="PROSITE" id="PS51910"/>
    </source>
</evidence>
<keyword evidence="13" id="KW-0732">Signal</keyword>
<keyword evidence="8" id="KW-0119">Carbohydrate metabolism</keyword>
<feature type="region of interest" description="Disordered" evidence="12">
    <location>
        <begin position="115"/>
        <end position="136"/>
    </location>
</feature>
<keyword evidence="5 11" id="KW-0378">Hydrolase</keyword>
<dbReference type="PANTHER" id="PTHR47700">
    <property type="entry name" value="V CHITINASE, PUTATIVE (AFU_ORTHOLOGUE AFUA_6G13720)-RELATED"/>
    <property type="match status" value="1"/>
</dbReference>
<dbReference type="InterPro" id="IPR036779">
    <property type="entry name" value="LysM_dom_sf"/>
</dbReference>
<evidence type="ECO:0000259" key="14">
    <source>
        <dbReference type="PROSITE" id="PS51782"/>
    </source>
</evidence>
<feature type="compositionally biased region" description="Gly residues" evidence="12">
    <location>
        <begin position="1171"/>
        <end position="1181"/>
    </location>
</feature>
<keyword evidence="6" id="KW-0146">Chitin degradation</keyword>
<evidence type="ECO:0000256" key="2">
    <source>
        <dbReference type="ARBA" id="ARBA00008682"/>
    </source>
</evidence>
<feature type="domain" description="LysM" evidence="14">
    <location>
        <begin position="348"/>
        <end position="397"/>
    </location>
</feature>
<comment type="similarity">
    <text evidence="2">Belongs to the glycosyl hydrolase 18 family. Chitinase class V subfamily.</text>
</comment>
<evidence type="ECO:0000256" key="13">
    <source>
        <dbReference type="SAM" id="SignalP"/>
    </source>
</evidence>
<dbReference type="SMART" id="SM00257">
    <property type="entry name" value="LysM"/>
    <property type="match status" value="1"/>
</dbReference>
<dbReference type="Pfam" id="PF00704">
    <property type="entry name" value="Glyco_hydro_18"/>
    <property type="match status" value="1"/>
</dbReference>
<dbReference type="SUPFAM" id="SSF54556">
    <property type="entry name" value="Chitinase insertion domain"/>
    <property type="match status" value="1"/>
</dbReference>
<dbReference type="PROSITE" id="PS51782">
    <property type="entry name" value="LYSM"/>
    <property type="match status" value="1"/>
</dbReference>
<organism evidence="16 17">
    <name type="scientific">Blastomyces parvus</name>
    <dbReference type="NCBI Taxonomy" id="2060905"/>
    <lineage>
        <taxon>Eukaryota</taxon>
        <taxon>Fungi</taxon>
        <taxon>Dikarya</taxon>
        <taxon>Ascomycota</taxon>
        <taxon>Pezizomycotina</taxon>
        <taxon>Eurotiomycetes</taxon>
        <taxon>Eurotiomycetidae</taxon>
        <taxon>Onygenales</taxon>
        <taxon>Ajellomycetaceae</taxon>
        <taxon>Blastomyces</taxon>
    </lineage>
</organism>
<dbReference type="OrthoDB" id="4169865at2759"/>
<dbReference type="CDD" id="cd00118">
    <property type="entry name" value="LysM"/>
    <property type="match status" value="1"/>
</dbReference>
<dbReference type="Gene3D" id="3.10.50.10">
    <property type="match status" value="1"/>
</dbReference>
<dbReference type="PANTHER" id="PTHR47700:SF2">
    <property type="entry name" value="CHITINASE"/>
    <property type="match status" value="1"/>
</dbReference>
<proteinExistence type="inferred from homology"/>
<comment type="caution">
    <text evidence="16">The sequence shown here is derived from an EMBL/GenBank/DDBJ whole genome shotgun (WGS) entry which is preliminary data.</text>
</comment>
<dbReference type="InterPro" id="IPR001579">
    <property type="entry name" value="Glyco_hydro_18_chit_AS"/>
</dbReference>
<feature type="region of interest" description="Disordered" evidence="12">
    <location>
        <begin position="1144"/>
        <end position="1203"/>
    </location>
</feature>
<evidence type="ECO:0000256" key="9">
    <source>
        <dbReference type="ARBA" id="ARBA00023295"/>
    </source>
</evidence>
<dbReference type="Gene3D" id="3.10.350.10">
    <property type="entry name" value="LysM domain"/>
    <property type="match status" value="1"/>
</dbReference>
<dbReference type="InterPro" id="IPR053214">
    <property type="entry name" value="LysM12-like"/>
</dbReference>
<dbReference type="GO" id="GO:0008843">
    <property type="term" value="F:endochitinase activity"/>
    <property type="evidence" value="ECO:0007669"/>
    <property type="project" value="UniProtKB-EC"/>
</dbReference>
<keyword evidence="10" id="KW-0624">Polysaccharide degradation</keyword>
<dbReference type="InterPro" id="IPR011583">
    <property type="entry name" value="Chitinase_II/V-like_cat"/>
</dbReference>
<evidence type="ECO:0000313" key="17">
    <source>
        <dbReference type="Proteomes" id="UP000224080"/>
    </source>
</evidence>
<dbReference type="EC" id="3.2.1.14" evidence="3"/>